<dbReference type="EMBL" id="CM039439">
    <property type="protein sequence ID" value="KAI4296315.1"/>
    <property type="molecule type" value="Genomic_DNA"/>
</dbReference>
<comment type="caution">
    <text evidence="1">The sequence shown here is derived from an EMBL/GenBank/DDBJ whole genome shotgun (WGS) entry which is preliminary data.</text>
</comment>
<reference evidence="1 2" key="1">
    <citation type="journal article" date="2022" name="DNA Res.">
        <title>Chromosomal-level genome assembly of the orchid tree Bauhinia variegata (Leguminosae; Cercidoideae) supports the allotetraploid origin hypothesis of Bauhinia.</title>
        <authorList>
            <person name="Zhong Y."/>
            <person name="Chen Y."/>
            <person name="Zheng D."/>
            <person name="Pang J."/>
            <person name="Liu Y."/>
            <person name="Luo S."/>
            <person name="Meng S."/>
            <person name="Qian L."/>
            <person name="Wei D."/>
            <person name="Dai S."/>
            <person name="Zhou R."/>
        </authorList>
    </citation>
    <scope>NUCLEOTIDE SEQUENCE [LARGE SCALE GENOMIC DNA]</scope>
    <source>
        <strain evidence="1">BV-YZ2020</strain>
    </source>
</reference>
<keyword evidence="2" id="KW-1185">Reference proteome</keyword>
<organism evidence="1 2">
    <name type="scientific">Bauhinia variegata</name>
    <name type="common">Purple orchid tree</name>
    <name type="synonym">Phanera variegata</name>
    <dbReference type="NCBI Taxonomy" id="167791"/>
    <lineage>
        <taxon>Eukaryota</taxon>
        <taxon>Viridiplantae</taxon>
        <taxon>Streptophyta</taxon>
        <taxon>Embryophyta</taxon>
        <taxon>Tracheophyta</taxon>
        <taxon>Spermatophyta</taxon>
        <taxon>Magnoliopsida</taxon>
        <taxon>eudicotyledons</taxon>
        <taxon>Gunneridae</taxon>
        <taxon>Pentapetalae</taxon>
        <taxon>rosids</taxon>
        <taxon>fabids</taxon>
        <taxon>Fabales</taxon>
        <taxon>Fabaceae</taxon>
        <taxon>Cercidoideae</taxon>
        <taxon>Cercideae</taxon>
        <taxon>Bauhiniinae</taxon>
        <taxon>Bauhinia</taxon>
    </lineage>
</organism>
<protein>
    <submittedName>
        <fullName evidence="1">Uncharacterized protein</fullName>
    </submittedName>
</protein>
<sequence>MAGKPVTVKMVGNVFVEQYYYILHRNPELAHRFYYNSSVLSRPEEDGSMTPVTTIEGINKRILSLDSTSYSVEILSVDAQASYNDGVMVVVIGCLTGKDNRKRKFAQSFFLAPQAKGYFVSDDIFKYVDEYKSDDVDSVPINNAYGSTPAYSEPVMAGEVSVQVVANAFVKQYYTTLQKNPELVHRFYHNSSVLSWPEEDGSMNPVTTIQGINKKILSGDSTSYRVEILSVDALHYYEKGAMVVVTGSLKGKDKWKKFIQSFFLAPQDVGFFVLNDVFRYVNESKSDDDFVLIKDDDGSTPASTTELSNSYTGIRKWADHAWRVMFEKFHSFKG</sequence>
<proteinExistence type="predicted"/>
<accession>A0ACB9KGR4</accession>
<dbReference type="Proteomes" id="UP000828941">
    <property type="component" value="Chromosome 14"/>
</dbReference>
<evidence type="ECO:0000313" key="1">
    <source>
        <dbReference type="EMBL" id="KAI4296315.1"/>
    </source>
</evidence>
<gene>
    <name evidence="1" type="ORF">L6164_036283</name>
</gene>
<evidence type="ECO:0000313" key="2">
    <source>
        <dbReference type="Proteomes" id="UP000828941"/>
    </source>
</evidence>
<name>A0ACB9KGR4_BAUVA</name>